<dbReference type="Proteomes" id="UP001054252">
    <property type="component" value="Unassembled WGS sequence"/>
</dbReference>
<feature type="repeat" description="PPR" evidence="2">
    <location>
        <begin position="380"/>
        <end position="414"/>
    </location>
</feature>
<dbReference type="InterPro" id="IPR011990">
    <property type="entry name" value="TPR-like_helical_dom_sf"/>
</dbReference>
<dbReference type="FunFam" id="1.25.40.10:FF:000073">
    <property type="entry name" value="Pentatricopeptide repeat-containing protein chloroplastic"/>
    <property type="match status" value="1"/>
</dbReference>
<dbReference type="AlphaFoldDB" id="A0AAV5LIH6"/>
<dbReference type="SUPFAM" id="SSF48452">
    <property type="entry name" value="TPR-like"/>
    <property type="match status" value="1"/>
</dbReference>
<dbReference type="EMBL" id="BPVZ01000119">
    <property type="protein sequence ID" value="GKV36930.1"/>
    <property type="molecule type" value="Genomic_DNA"/>
</dbReference>
<feature type="repeat" description="PPR" evidence="2">
    <location>
        <begin position="415"/>
        <end position="445"/>
    </location>
</feature>
<reference evidence="3 4" key="1">
    <citation type="journal article" date="2021" name="Commun. Biol.">
        <title>The genome of Shorea leprosula (Dipterocarpaceae) highlights the ecological relevance of drought in aseasonal tropical rainforests.</title>
        <authorList>
            <person name="Ng K.K.S."/>
            <person name="Kobayashi M.J."/>
            <person name="Fawcett J.A."/>
            <person name="Hatakeyama M."/>
            <person name="Paape T."/>
            <person name="Ng C.H."/>
            <person name="Ang C.C."/>
            <person name="Tnah L.H."/>
            <person name="Lee C.T."/>
            <person name="Nishiyama T."/>
            <person name="Sese J."/>
            <person name="O'Brien M.J."/>
            <person name="Copetti D."/>
            <person name="Mohd Noor M.I."/>
            <person name="Ong R.C."/>
            <person name="Putra M."/>
            <person name="Sireger I.Z."/>
            <person name="Indrioko S."/>
            <person name="Kosugi Y."/>
            <person name="Izuno A."/>
            <person name="Isagi Y."/>
            <person name="Lee S.L."/>
            <person name="Shimizu K.K."/>
        </authorList>
    </citation>
    <scope>NUCLEOTIDE SEQUENCE [LARGE SCALE GENOMIC DNA]</scope>
    <source>
        <strain evidence="3">214</strain>
    </source>
</reference>
<dbReference type="GO" id="GO:0003723">
    <property type="term" value="F:RNA binding"/>
    <property type="evidence" value="ECO:0007669"/>
    <property type="project" value="InterPro"/>
</dbReference>
<dbReference type="PANTHER" id="PTHR47926">
    <property type="entry name" value="PENTATRICOPEPTIDE REPEAT-CONTAINING PROTEIN"/>
    <property type="match status" value="1"/>
</dbReference>
<evidence type="ECO:0000313" key="3">
    <source>
        <dbReference type="EMBL" id="GKV36930.1"/>
    </source>
</evidence>
<dbReference type="FunFam" id="1.25.40.10:FF:000031">
    <property type="entry name" value="Pentatricopeptide repeat-containing protein mitochondrial"/>
    <property type="match status" value="1"/>
</dbReference>
<dbReference type="FunFam" id="1.25.40.10:FF:000366">
    <property type="entry name" value="Pentatricopeptide (PPR) repeat-containing protein"/>
    <property type="match status" value="1"/>
</dbReference>
<feature type="repeat" description="PPR" evidence="2">
    <location>
        <begin position="176"/>
        <end position="210"/>
    </location>
</feature>
<evidence type="ECO:0000313" key="4">
    <source>
        <dbReference type="Proteomes" id="UP001054252"/>
    </source>
</evidence>
<dbReference type="NCBIfam" id="TIGR00756">
    <property type="entry name" value="PPR"/>
    <property type="match status" value="3"/>
</dbReference>
<evidence type="ECO:0000256" key="1">
    <source>
        <dbReference type="ARBA" id="ARBA00022737"/>
    </source>
</evidence>
<keyword evidence="4" id="KW-1185">Reference proteome</keyword>
<dbReference type="GO" id="GO:0009451">
    <property type="term" value="P:RNA modification"/>
    <property type="evidence" value="ECO:0007669"/>
    <property type="project" value="InterPro"/>
</dbReference>
<proteinExistence type="predicted"/>
<feature type="repeat" description="PPR" evidence="2">
    <location>
        <begin position="277"/>
        <end position="311"/>
    </location>
</feature>
<protein>
    <recommendedName>
        <fullName evidence="5">Pentatricopeptide repeat-containing protein</fullName>
    </recommendedName>
</protein>
<dbReference type="PANTHER" id="PTHR47926:SF347">
    <property type="entry name" value="PENTATRICOPEPTIDE REPEAT-CONTAINING PROTEIN"/>
    <property type="match status" value="1"/>
</dbReference>
<dbReference type="InterPro" id="IPR002885">
    <property type="entry name" value="PPR_rpt"/>
</dbReference>
<accession>A0AAV5LIH6</accession>
<dbReference type="Pfam" id="PF20431">
    <property type="entry name" value="E_motif"/>
    <property type="match status" value="1"/>
</dbReference>
<dbReference type="Gene3D" id="1.25.40.10">
    <property type="entry name" value="Tetratricopeptide repeat domain"/>
    <property type="match status" value="3"/>
</dbReference>
<dbReference type="Pfam" id="PF13041">
    <property type="entry name" value="PPR_2"/>
    <property type="match status" value="2"/>
</dbReference>
<evidence type="ECO:0008006" key="5">
    <source>
        <dbReference type="Google" id="ProtNLM"/>
    </source>
</evidence>
<dbReference type="InterPro" id="IPR046960">
    <property type="entry name" value="PPR_At4g14850-like_plant"/>
</dbReference>
<name>A0AAV5LIH6_9ROSI</name>
<keyword evidence="1" id="KW-0677">Repeat</keyword>
<organism evidence="3 4">
    <name type="scientific">Rubroshorea leprosula</name>
    <dbReference type="NCBI Taxonomy" id="152421"/>
    <lineage>
        <taxon>Eukaryota</taxon>
        <taxon>Viridiplantae</taxon>
        <taxon>Streptophyta</taxon>
        <taxon>Embryophyta</taxon>
        <taxon>Tracheophyta</taxon>
        <taxon>Spermatophyta</taxon>
        <taxon>Magnoliopsida</taxon>
        <taxon>eudicotyledons</taxon>
        <taxon>Gunneridae</taxon>
        <taxon>Pentapetalae</taxon>
        <taxon>rosids</taxon>
        <taxon>malvids</taxon>
        <taxon>Malvales</taxon>
        <taxon>Dipterocarpaceae</taxon>
        <taxon>Rubroshorea</taxon>
    </lineage>
</organism>
<dbReference type="Pfam" id="PF01535">
    <property type="entry name" value="PPR"/>
    <property type="match status" value="4"/>
</dbReference>
<dbReference type="InterPro" id="IPR046848">
    <property type="entry name" value="E_motif"/>
</dbReference>
<evidence type="ECO:0000256" key="2">
    <source>
        <dbReference type="PROSITE-ProRule" id="PRU00708"/>
    </source>
</evidence>
<comment type="caution">
    <text evidence="3">The sequence shown here is derived from an EMBL/GenBank/DDBJ whole genome shotgun (WGS) entry which is preliminary data.</text>
</comment>
<sequence>MVMQGMYPDEETYPFILRACSCLLDTEYGKRVHGCLVKLGFDSFGIIGDALVELYWGCGEFENEYQVFDKKSVKDSNHWDMSIFGSFQSGHAKGSFPGFGEKRMENFDPNAGTIISLLRSSVDLGSLDTGRALHCVVLVSNLGQDLSVNTALLSMYSKLGSLGCASLLFEKMPEKDCVVWNIMISAYSQYRKPKESLEQLRCMAISGVRADLFTAIPAISSIRQLKFIEWGKEIHAQVIRNALDSQVSVHNSLIDMYRECDCLNYAQKIFDSITEKTGVSWSSMIKGYVTHGQNLDALSLFSEMKLEGIEIDFVTVINILPACVNLGALEQVKYLHGYSMKFGLNSLSSVNSAFLVSYAKCGCIEMARKLFNEEEIDGKDVITWNSMISAYAKHGDWSQCFELYNQMKQSNLKLDPVTFLALLTACVNSGLVKEGREFFKEMQETYGFQPSQEHYACMVDLFGRAGHINEARELVNDMPIKPDARVWGPLLSACKMHSETKLAEFAAEQLITMEPGNAGNYVLLANIYAATGKWDKFAKMRRVLRERGLKKTPGLSWLEIDGCVYEFRVADRSHPKANAIYALLGILESEIKEDQCFHAKEVS</sequence>
<dbReference type="PROSITE" id="PS51375">
    <property type="entry name" value="PPR"/>
    <property type="match status" value="4"/>
</dbReference>
<gene>
    <name evidence="3" type="ORF">SLEP1_g45013</name>
</gene>